<dbReference type="EMBL" id="CAJNYU010000474">
    <property type="protein sequence ID" value="CAF3362234.1"/>
    <property type="molecule type" value="Genomic_DNA"/>
</dbReference>
<organism evidence="2 3">
    <name type="scientific">Rotaria socialis</name>
    <dbReference type="NCBI Taxonomy" id="392032"/>
    <lineage>
        <taxon>Eukaryota</taxon>
        <taxon>Metazoa</taxon>
        <taxon>Spiralia</taxon>
        <taxon>Gnathifera</taxon>
        <taxon>Rotifera</taxon>
        <taxon>Eurotatoria</taxon>
        <taxon>Bdelloidea</taxon>
        <taxon>Philodinida</taxon>
        <taxon>Philodinidae</taxon>
        <taxon>Rotaria</taxon>
    </lineage>
</organism>
<dbReference type="Proteomes" id="UP000663869">
    <property type="component" value="Unassembled WGS sequence"/>
</dbReference>
<protein>
    <submittedName>
        <fullName evidence="2">Uncharacterized protein</fullName>
    </submittedName>
</protein>
<proteinExistence type="predicted"/>
<feature type="region of interest" description="Disordered" evidence="1">
    <location>
        <begin position="179"/>
        <end position="296"/>
    </location>
</feature>
<gene>
    <name evidence="2" type="ORF">FME351_LOCUS5524</name>
</gene>
<evidence type="ECO:0000313" key="2">
    <source>
        <dbReference type="EMBL" id="CAF3362234.1"/>
    </source>
</evidence>
<feature type="compositionally biased region" description="Basic and acidic residues" evidence="1">
    <location>
        <begin position="206"/>
        <end position="216"/>
    </location>
</feature>
<sequence>MHIVMHAITIIIVTDSSIMQNVRTCLNHYNNNNERLVNALCDGTVPEHLQFEAPSATTSSVASATMSINENKDENVFPSENSSILEQRSNIYDNDEFDIFNRGNFDITRIHRGKKTRDTLEVFNDKSHLEGMSERYSRLGIVEDETDGEYDDEYDDTYDDGIVAVRDKADTIDNELEKNENRLFGKKAQHFRQQTDDDDDDDDDGEHNQRRQDKSRIPFVENPEAVRERRAQQRAAWQQRHQPHRSHTDEKHDVVGNARGRGQSTTVAHNRRWKDAHGNHNRRDRAAQKSNRGLLS</sequence>
<reference evidence="2" key="1">
    <citation type="submission" date="2021-02" db="EMBL/GenBank/DDBJ databases">
        <authorList>
            <person name="Nowell W R."/>
        </authorList>
    </citation>
    <scope>NUCLEOTIDE SEQUENCE</scope>
</reference>
<dbReference type="PANTHER" id="PTHR21494">
    <property type="entry name" value="ACTIVATING SIGNAL COINTEGRATOR 1 COMPLEX SUBUNIT 2 ASC-1 COMPLEX SUBUNIT P100"/>
    <property type="match status" value="1"/>
</dbReference>
<dbReference type="PANTHER" id="PTHR21494:SF0">
    <property type="entry name" value="ACTIVATING SIGNAL COINTEGRATOR 1 COMPLEX SUBUNIT 2"/>
    <property type="match status" value="1"/>
</dbReference>
<evidence type="ECO:0000313" key="3">
    <source>
        <dbReference type="Proteomes" id="UP000663869"/>
    </source>
</evidence>
<accession>A0A817X212</accession>
<name>A0A817X212_9BILA</name>
<dbReference type="AlphaFoldDB" id="A0A817X212"/>
<dbReference type="InterPro" id="IPR052586">
    <property type="entry name" value="ASCC2"/>
</dbReference>
<dbReference type="GO" id="GO:0006355">
    <property type="term" value="P:regulation of DNA-templated transcription"/>
    <property type="evidence" value="ECO:0007669"/>
    <property type="project" value="TreeGrafter"/>
</dbReference>
<feature type="compositionally biased region" description="Acidic residues" evidence="1">
    <location>
        <begin position="196"/>
        <end position="205"/>
    </location>
</feature>
<dbReference type="GO" id="GO:0043130">
    <property type="term" value="F:ubiquitin binding"/>
    <property type="evidence" value="ECO:0007669"/>
    <property type="project" value="TreeGrafter"/>
</dbReference>
<comment type="caution">
    <text evidence="2">The sequence shown here is derived from an EMBL/GenBank/DDBJ whole genome shotgun (WGS) entry which is preliminary data.</text>
</comment>
<evidence type="ECO:0000256" key="1">
    <source>
        <dbReference type="SAM" id="MobiDB-lite"/>
    </source>
</evidence>